<dbReference type="Gene3D" id="1.10.287.90">
    <property type="match status" value="1"/>
</dbReference>
<dbReference type="Gene3D" id="2.60.40.420">
    <property type="entry name" value="Cupredoxins - blue copper proteins"/>
    <property type="match status" value="1"/>
</dbReference>
<dbReference type="PROSITE" id="PS50857">
    <property type="entry name" value="COX2_CUA"/>
    <property type="match status" value="1"/>
</dbReference>
<evidence type="ECO:0000259" key="17">
    <source>
        <dbReference type="PROSITE" id="PS50857"/>
    </source>
</evidence>
<dbReference type="InterPro" id="IPR006333">
    <property type="entry name" value="Cyt_o_ubiquinol_oxidase_su2"/>
</dbReference>
<feature type="region of interest" description="Disordered" evidence="15">
    <location>
        <begin position="356"/>
        <end position="407"/>
    </location>
</feature>
<dbReference type="Pfam" id="PF06481">
    <property type="entry name" value="COX_ARM"/>
    <property type="match status" value="1"/>
</dbReference>
<proteinExistence type="inferred from homology"/>
<dbReference type="InterPro" id="IPR010514">
    <property type="entry name" value="COX_ARM"/>
</dbReference>
<name>A0A6I4TZX8_9SPHN</name>
<evidence type="ECO:0000313" key="20">
    <source>
        <dbReference type="Proteomes" id="UP000469430"/>
    </source>
</evidence>
<dbReference type="InterPro" id="IPR034227">
    <property type="entry name" value="CuRO_UO_II"/>
</dbReference>
<dbReference type="EMBL" id="WTYJ01000004">
    <property type="protein sequence ID" value="MXP00650.1"/>
    <property type="molecule type" value="Genomic_DNA"/>
</dbReference>
<dbReference type="GO" id="GO:0016682">
    <property type="term" value="F:oxidoreductase activity, acting on diphenols and related substances as donors, oxygen as acceptor"/>
    <property type="evidence" value="ECO:0007669"/>
    <property type="project" value="InterPro"/>
</dbReference>
<dbReference type="GO" id="GO:0042773">
    <property type="term" value="P:ATP synthesis coupled electron transport"/>
    <property type="evidence" value="ECO:0007669"/>
    <property type="project" value="TreeGrafter"/>
</dbReference>
<evidence type="ECO:0000256" key="4">
    <source>
        <dbReference type="ARBA" id="ARBA00022475"/>
    </source>
</evidence>
<dbReference type="GO" id="GO:0005886">
    <property type="term" value="C:plasma membrane"/>
    <property type="evidence" value="ECO:0007669"/>
    <property type="project" value="UniProtKB-SubCell"/>
</dbReference>
<dbReference type="GO" id="GO:0005507">
    <property type="term" value="F:copper ion binding"/>
    <property type="evidence" value="ECO:0007669"/>
    <property type="project" value="InterPro"/>
</dbReference>
<evidence type="ECO:0000256" key="5">
    <source>
        <dbReference type="ARBA" id="ARBA00022660"/>
    </source>
</evidence>
<evidence type="ECO:0000313" key="19">
    <source>
        <dbReference type="EMBL" id="MXP00650.1"/>
    </source>
</evidence>
<keyword evidence="9 16" id="KW-1133">Transmembrane helix</keyword>
<keyword evidence="8" id="KW-0249">Electron transport</keyword>
<evidence type="ECO:0000256" key="1">
    <source>
        <dbReference type="ARBA" id="ARBA00004651"/>
    </source>
</evidence>
<keyword evidence="11 16" id="KW-0472">Membrane</keyword>
<dbReference type="AlphaFoldDB" id="A0A6I4TZX8"/>
<keyword evidence="4" id="KW-1003">Cell membrane</keyword>
<dbReference type="GO" id="GO:0004129">
    <property type="term" value="F:cytochrome-c oxidase activity"/>
    <property type="evidence" value="ECO:0007669"/>
    <property type="project" value="InterPro"/>
</dbReference>
<dbReference type="GO" id="GO:0009486">
    <property type="term" value="F:cytochrome bo3 ubiquinol oxidase activity"/>
    <property type="evidence" value="ECO:0007669"/>
    <property type="project" value="InterPro"/>
</dbReference>
<keyword evidence="20" id="KW-1185">Reference proteome</keyword>
<keyword evidence="6 16" id="KW-0812">Transmembrane</keyword>
<organism evidence="19 20">
    <name type="scientific">Croceibacterium xixiisoli</name>
    <dbReference type="NCBI Taxonomy" id="1476466"/>
    <lineage>
        <taxon>Bacteria</taxon>
        <taxon>Pseudomonadati</taxon>
        <taxon>Pseudomonadota</taxon>
        <taxon>Alphaproteobacteria</taxon>
        <taxon>Sphingomonadales</taxon>
        <taxon>Erythrobacteraceae</taxon>
        <taxon>Croceibacterium</taxon>
    </lineage>
</organism>
<dbReference type="InterPro" id="IPR008972">
    <property type="entry name" value="Cupredoxin"/>
</dbReference>
<dbReference type="PROSITE" id="PS50999">
    <property type="entry name" value="COX2_TM"/>
    <property type="match status" value="1"/>
</dbReference>
<evidence type="ECO:0000259" key="18">
    <source>
        <dbReference type="PROSITE" id="PS50999"/>
    </source>
</evidence>
<keyword evidence="13" id="KW-0449">Lipoprotein</keyword>
<keyword evidence="5" id="KW-0679">Respiratory chain</keyword>
<dbReference type="PANTHER" id="PTHR22888:SF18">
    <property type="entry name" value="CYTOCHROME BO(3) UBIQUINOL OXIDASE SUBUNIT 2"/>
    <property type="match status" value="1"/>
</dbReference>
<sequence length="407" mass="44037">MAMSFLRSTARFRLLPVLTLLPLLSGCGMVVLDPAGDVARQQGNLIVISTLLMLTIIIPVMALTILFAWRYRAANKEATYRPDWDHSTQLELVIWAAPLLIIICLGALTWVATHLLDPYRPLARTAPGQAVAADVTPLEVNVVALDWKWLFIYPQQGIATVNELAVPVDRPIRFRISASSVMNSFYVPAMAGQIYAMPGMETKLHAVLNQPGNFTGFSSNYSGAGFSNMRFAVKSLPAGEFDQWVARAKASPEGMLDRQTYLQLERPSEKEPARLFAAVDPELFDAVVNLCVEPGKMCMHDMMSVDAAGGGGIAGIHNVQQVTYDKFAARGSTEIARWSMRQVGAFCATPMNTGIRPDGVPTDPAPLTGAGLSLPGSTPVLPRTALNDTGPYSARSYSTRPAATPVS</sequence>
<dbReference type="PANTHER" id="PTHR22888">
    <property type="entry name" value="CYTOCHROME C OXIDASE, SUBUNIT II"/>
    <property type="match status" value="1"/>
</dbReference>
<evidence type="ECO:0000256" key="16">
    <source>
        <dbReference type="SAM" id="Phobius"/>
    </source>
</evidence>
<comment type="subcellular location">
    <subcellularLocation>
        <location evidence="1">Cell membrane</location>
        <topology evidence="1">Multi-pass membrane protein</topology>
    </subcellularLocation>
</comment>
<evidence type="ECO:0000256" key="8">
    <source>
        <dbReference type="ARBA" id="ARBA00022982"/>
    </source>
</evidence>
<evidence type="ECO:0000256" key="9">
    <source>
        <dbReference type="ARBA" id="ARBA00022989"/>
    </source>
</evidence>
<protein>
    <recommendedName>
        <fullName evidence="14">Ubiquinol oxidase polypeptide II</fullName>
    </recommendedName>
</protein>
<dbReference type="InterPro" id="IPR002429">
    <property type="entry name" value="CcO_II-like_C"/>
</dbReference>
<keyword evidence="3" id="KW-0813">Transport</keyword>
<comment type="caution">
    <text evidence="19">The sequence shown here is derived from an EMBL/GenBank/DDBJ whole genome shotgun (WGS) entry which is preliminary data.</text>
</comment>
<gene>
    <name evidence="19" type="primary">cyoA</name>
    <name evidence="19" type="ORF">GRI97_16790</name>
</gene>
<dbReference type="Pfam" id="PF00116">
    <property type="entry name" value="COX2"/>
    <property type="match status" value="1"/>
</dbReference>
<feature type="transmembrane region" description="Helical" evidence="16">
    <location>
        <begin position="45"/>
        <end position="69"/>
    </location>
</feature>
<dbReference type="InterPro" id="IPR045187">
    <property type="entry name" value="CcO_II"/>
</dbReference>
<feature type="domain" description="Cytochrome oxidase subunit II copper A binding" evidence="17">
    <location>
        <begin position="135"/>
        <end position="247"/>
    </location>
</feature>
<dbReference type="SUPFAM" id="SSF49503">
    <property type="entry name" value="Cupredoxins"/>
    <property type="match status" value="1"/>
</dbReference>
<dbReference type="CDD" id="cd04212">
    <property type="entry name" value="CuRO_UO_II"/>
    <property type="match status" value="1"/>
</dbReference>
<keyword evidence="12" id="KW-0564">Palmitate</keyword>
<dbReference type="InterPro" id="IPR036257">
    <property type="entry name" value="Cyt_c_oxidase_su2_TM_sf"/>
</dbReference>
<evidence type="ECO:0000256" key="3">
    <source>
        <dbReference type="ARBA" id="ARBA00022448"/>
    </source>
</evidence>
<dbReference type="NCBIfam" id="TIGR01433">
    <property type="entry name" value="CyoA"/>
    <property type="match status" value="1"/>
</dbReference>
<dbReference type="InterPro" id="IPR011759">
    <property type="entry name" value="Cyt_c_oxidase_su2_TM_dom"/>
</dbReference>
<evidence type="ECO:0000256" key="15">
    <source>
        <dbReference type="SAM" id="MobiDB-lite"/>
    </source>
</evidence>
<keyword evidence="7" id="KW-0732">Signal</keyword>
<evidence type="ECO:0000256" key="12">
    <source>
        <dbReference type="ARBA" id="ARBA00023139"/>
    </source>
</evidence>
<dbReference type="SUPFAM" id="SSF81464">
    <property type="entry name" value="Cytochrome c oxidase subunit II-like, transmembrane region"/>
    <property type="match status" value="1"/>
</dbReference>
<feature type="domain" description="Cytochrome oxidase subunit II transmembrane region profile" evidence="18">
    <location>
        <begin position="23"/>
        <end position="120"/>
    </location>
</feature>
<feature type="transmembrane region" description="Helical" evidence="16">
    <location>
        <begin position="90"/>
        <end position="112"/>
    </location>
</feature>
<evidence type="ECO:0000256" key="7">
    <source>
        <dbReference type="ARBA" id="ARBA00022729"/>
    </source>
</evidence>
<evidence type="ECO:0000256" key="10">
    <source>
        <dbReference type="ARBA" id="ARBA00023002"/>
    </source>
</evidence>
<evidence type="ECO:0000256" key="13">
    <source>
        <dbReference type="ARBA" id="ARBA00023288"/>
    </source>
</evidence>
<evidence type="ECO:0000256" key="2">
    <source>
        <dbReference type="ARBA" id="ARBA00007866"/>
    </source>
</evidence>
<reference evidence="19 20" key="1">
    <citation type="submission" date="2019-12" db="EMBL/GenBank/DDBJ databases">
        <title>Genomic-based taxomic classification of the family Erythrobacteraceae.</title>
        <authorList>
            <person name="Xu L."/>
        </authorList>
    </citation>
    <scope>NUCLEOTIDE SEQUENCE [LARGE SCALE GENOMIC DNA]</scope>
    <source>
        <strain evidence="19 20">S36</strain>
    </source>
</reference>
<dbReference type="RefSeq" id="WP_161392377.1">
    <property type="nucleotide sequence ID" value="NZ_JBHSCP010000003.1"/>
</dbReference>
<keyword evidence="10" id="KW-0560">Oxidoreductase</keyword>
<dbReference type="Proteomes" id="UP000469430">
    <property type="component" value="Unassembled WGS sequence"/>
</dbReference>
<comment type="similarity">
    <text evidence="2">Belongs to the cytochrome c oxidase subunit 2 family.</text>
</comment>
<dbReference type="OrthoDB" id="9783445at2"/>
<evidence type="ECO:0000256" key="14">
    <source>
        <dbReference type="ARBA" id="ARBA00030198"/>
    </source>
</evidence>
<evidence type="ECO:0000256" key="6">
    <source>
        <dbReference type="ARBA" id="ARBA00022692"/>
    </source>
</evidence>
<feature type="compositionally biased region" description="Polar residues" evidence="15">
    <location>
        <begin position="395"/>
        <end position="407"/>
    </location>
</feature>
<accession>A0A6I4TZX8</accession>
<evidence type="ECO:0000256" key="11">
    <source>
        <dbReference type="ARBA" id="ARBA00023136"/>
    </source>
</evidence>
<dbReference type="PROSITE" id="PS51257">
    <property type="entry name" value="PROKAR_LIPOPROTEIN"/>
    <property type="match status" value="1"/>
</dbReference>